<evidence type="ECO:0000256" key="1">
    <source>
        <dbReference type="SAM" id="Phobius"/>
    </source>
</evidence>
<dbReference type="AlphaFoldDB" id="A0A699GND6"/>
<dbReference type="EMBL" id="BKCJ010027824">
    <property type="protein sequence ID" value="GEV58391.1"/>
    <property type="molecule type" value="Genomic_DNA"/>
</dbReference>
<gene>
    <name evidence="2" type="ORF">Tci_130368</name>
</gene>
<proteinExistence type="predicted"/>
<keyword evidence="1" id="KW-1133">Transmembrane helix</keyword>
<keyword evidence="1" id="KW-0472">Membrane</keyword>
<sequence length="216" mass="24828">MLKKASQKKVLKTTFFIVNFHGDYTGEQCDVRNLMVIILEETKLRKKSVIKQTGGDVKAKALWKTAVSVIANNLGFLVLVLLLAQIVRHTAKVKKILELHVDRNLKLGSKRVTKRVRDESGKLRKRMDDESGKFNKRFRETDAKIRILKGVLNGIQWLTIEEFDKFVEEFKGWKGGEMGLDEIQAFAKGVVEKEIEKIAKWVVDNEIEKMRQKLCG</sequence>
<comment type="caution">
    <text evidence="2">The sequence shown here is derived from an EMBL/GenBank/DDBJ whole genome shotgun (WGS) entry which is preliminary data.</text>
</comment>
<protein>
    <submittedName>
        <fullName evidence="2">Uncharacterized protein</fullName>
    </submittedName>
</protein>
<reference evidence="2" key="1">
    <citation type="journal article" date="2019" name="Sci. Rep.">
        <title>Draft genome of Tanacetum cinerariifolium, the natural source of mosquito coil.</title>
        <authorList>
            <person name="Yamashiro T."/>
            <person name="Shiraishi A."/>
            <person name="Satake H."/>
            <person name="Nakayama K."/>
        </authorList>
    </citation>
    <scope>NUCLEOTIDE SEQUENCE</scope>
</reference>
<organism evidence="2">
    <name type="scientific">Tanacetum cinerariifolium</name>
    <name type="common">Dalmatian daisy</name>
    <name type="synonym">Chrysanthemum cinerariifolium</name>
    <dbReference type="NCBI Taxonomy" id="118510"/>
    <lineage>
        <taxon>Eukaryota</taxon>
        <taxon>Viridiplantae</taxon>
        <taxon>Streptophyta</taxon>
        <taxon>Embryophyta</taxon>
        <taxon>Tracheophyta</taxon>
        <taxon>Spermatophyta</taxon>
        <taxon>Magnoliopsida</taxon>
        <taxon>eudicotyledons</taxon>
        <taxon>Gunneridae</taxon>
        <taxon>Pentapetalae</taxon>
        <taxon>asterids</taxon>
        <taxon>campanulids</taxon>
        <taxon>Asterales</taxon>
        <taxon>Asteraceae</taxon>
        <taxon>Asteroideae</taxon>
        <taxon>Anthemideae</taxon>
        <taxon>Anthemidinae</taxon>
        <taxon>Tanacetum</taxon>
    </lineage>
</organism>
<accession>A0A699GND6</accession>
<feature type="transmembrane region" description="Helical" evidence="1">
    <location>
        <begin position="66"/>
        <end position="87"/>
    </location>
</feature>
<keyword evidence="1" id="KW-0812">Transmembrane</keyword>
<name>A0A699GND6_TANCI</name>
<evidence type="ECO:0000313" key="2">
    <source>
        <dbReference type="EMBL" id="GEV58391.1"/>
    </source>
</evidence>